<dbReference type="CDD" id="cd06445">
    <property type="entry name" value="ATase"/>
    <property type="match status" value="1"/>
</dbReference>
<dbReference type="Gene3D" id="1.10.10.10">
    <property type="entry name" value="Winged helix-like DNA-binding domain superfamily/Winged helix DNA-binding domain"/>
    <property type="match status" value="1"/>
</dbReference>
<dbReference type="FunFam" id="1.10.10.10:FF:000214">
    <property type="entry name" value="Methylated-DNA--protein-cysteine methyltransferase"/>
    <property type="match status" value="1"/>
</dbReference>
<dbReference type="NCBIfam" id="TIGR00589">
    <property type="entry name" value="ogt"/>
    <property type="match status" value="1"/>
</dbReference>
<dbReference type="InterPro" id="IPR036388">
    <property type="entry name" value="WH-like_DNA-bd_sf"/>
</dbReference>
<comment type="similarity">
    <text evidence="2 9">Belongs to the MGMT family.</text>
</comment>
<evidence type="ECO:0000256" key="2">
    <source>
        <dbReference type="ARBA" id="ARBA00008711"/>
    </source>
</evidence>
<dbReference type="Proteomes" id="UP000006804">
    <property type="component" value="Chromosome"/>
</dbReference>
<feature type="active site" description="Nucleophile; methyl group acceptor" evidence="9">
    <location>
        <position position="115"/>
    </location>
</feature>
<comment type="catalytic activity">
    <reaction evidence="8 9">
        <text>a 6-O-methyl-2'-deoxyguanosine in DNA + L-cysteinyl-[protein] = S-methyl-L-cysteinyl-[protein] + a 2'-deoxyguanosine in DNA</text>
        <dbReference type="Rhea" id="RHEA:24000"/>
        <dbReference type="Rhea" id="RHEA-COMP:10131"/>
        <dbReference type="Rhea" id="RHEA-COMP:10132"/>
        <dbReference type="Rhea" id="RHEA-COMP:11367"/>
        <dbReference type="Rhea" id="RHEA-COMP:11368"/>
        <dbReference type="ChEBI" id="CHEBI:29950"/>
        <dbReference type="ChEBI" id="CHEBI:82612"/>
        <dbReference type="ChEBI" id="CHEBI:85445"/>
        <dbReference type="ChEBI" id="CHEBI:85448"/>
        <dbReference type="EC" id="2.1.1.63"/>
    </reaction>
</comment>
<evidence type="ECO:0000256" key="3">
    <source>
        <dbReference type="ARBA" id="ARBA00022490"/>
    </source>
</evidence>
<dbReference type="InterPro" id="IPR014048">
    <property type="entry name" value="MethylDNA_cys_MeTrfase_DNA-bd"/>
</dbReference>
<dbReference type="AlphaFoldDB" id="F7YWS9"/>
<proteinExistence type="inferred from homology"/>
<dbReference type="InterPro" id="IPR023546">
    <property type="entry name" value="MGMT"/>
</dbReference>
<dbReference type="KEGG" id="tta:Theth_0212"/>
<keyword evidence="4 9" id="KW-0489">Methyltransferase</keyword>
<accession>F7YWS9</accession>
<dbReference type="SUPFAM" id="SSF46767">
    <property type="entry name" value="Methylated DNA-protein cysteine methyltransferase, C-terminal domain"/>
    <property type="match status" value="1"/>
</dbReference>
<keyword evidence="13" id="KW-1185">Reference proteome</keyword>
<evidence type="ECO:0000259" key="11">
    <source>
        <dbReference type="Pfam" id="PF02870"/>
    </source>
</evidence>
<dbReference type="Pfam" id="PF01035">
    <property type="entry name" value="DNA_binding_1"/>
    <property type="match status" value="1"/>
</dbReference>
<keyword evidence="7 9" id="KW-0234">DNA repair</keyword>
<dbReference type="InterPro" id="IPR036217">
    <property type="entry name" value="MethylDNA_cys_MeTrfase_DNAb"/>
</dbReference>
<dbReference type="GO" id="GO:0003908">
    <property type="term" value="F:methylated-DNA-[protein]-cysteine S-methyltransferase activity"/>
    <property type="evidence" value="ECO:0007669"/>
    <property type="project" value="UniProtKB-UniRule"/>
</dbReference>
<evidence type="ECO:0000256" key="5">
    <source>
        <dbReference type="ARBA" id="ARBA00022679"/>
    </source>
</evidence>
<dbReference type="HOGENOM" id="CLU_000445_52_2_0"/>
<protein>
    <recommendedName>
        <fullName evidence="9">Methylated-DNA--protein-cysteine methyltransferase</fullName>
        <ecNumber evidence="9">2.1.1.63</ecNumber>
    </recommendedName>
    <alternativeName>
        <fullName evidence="9">6-O-methylguanine-DNA methyltransferase</fullName>
        <shortName evidence="9">MGMT</shortName>
    </alternativeName>
    <alternativeName>
        <fullName evidence="9">O-6-methylguanine-DNA-alkyltransferase</fullName>
    </alternativeName>
</protein>
<gene>
    <name evidence="12" type="ORF">Theth_0212</name>
</gene>
<comment type="miscellaneous">
    <text evidence="9">This enzyme catalyzes only one turnover and therefore is not strictly catalytic. According to one definition, an enzyme is a biocatalyst that acts repeatedly and over many reaction cycles.</text>
</comment>
<evidence type="ECO:0000256" key="1">
    <source>
        <dbReference type="ARBA" id="ARBA00001286"/>
    </source>
</evidence>
<comment type="subcellular location">
    <subcellularLocation>
        <location evidence="9">Cytoplasm</location>
    </subcellularLocation>
</comment>
<evidence type="ECO:0000256" key="7">
    <source>
        <dbReference type="ARBA" id="ARBA00023204"/>
    </source>
</evidence>
<evidence type="ECO:0000256" key="6">
    <source>
        <dbReference type="ARBA" id="ARBA00022763"/>
    </source>
</evidence>
<dbReference type="InterPro" id="IPR036631">
    <property type="entry name" value="MGMT_N_sf"/>
</dbReference>
<dbReference type="GO" id="GO:0005737">
    <property type="term" value="C:cytoplasm"/>
    <property type="evidence" value="ECO:0007669"/>
    <property type="project" value="UniProtKB-SubCell"/>
</dbReference>
<comment type="function">
    <text evidence="9">Involved in the cellular defense against the biological effects of O6-methylguanine (O6-MeG) and O4-methylthymine (O4-MeT) in DNA. Repairs the methylated nucleobase in DNA by stoichiometrically transferring the methyl group to a cysteine residue in the enzyme. This is a suicide reaction: the enzyme is irreversibly inactivated.</text>
</comment>
<dbReference type="GO" id="GO:0006307">
    <property type="term" value="P:DNA alkylation repair"/>
    <property type="evidence" value="ECO:0007669"/>
    <property type="project" value="UniProtKB-UniRule"/>
</dbReference>
<sequence length="145" mass="16296" precursor="true">MTCECIKVRLGYICVAEENGKVVSIEFQNQDKTNGKIQKEIKDQILEYLAGKRKIPDFPVDPKGTDFQKKVWQALREIPYGTVISYGELAKKLNTSARAIGQAVGRNPLPIYFPCHRVVAKNSLGGFSSGIKWKKFLLEVEGYSL</sequence>
<dbReference type="STRING" id="688269.Theth_0212"/>
<evidence type="ECO:0000256" key="9">
    <source>
        <dbReference type="HAMAP-Rule" id="MF_00772"/>
    </source>
</evidence>
<dbReference type="GO" id="GO:0032259">
    <property type="term" value="P:methylation"/>
    <property type="evidence" value="ECO:0007669"/>
    <property type="project" value="UniProtKB-KW"/>
</dbReference>
<evidence type="ECO:0000256" key="8">
    <source>
        <dbReference type="ARBA" id="ARBA00049348"/>
    </source>
</evidence>
<dbReference type="OrthoDB" id="9802228at2"/>
<dbReference type="EMBL" id="CP002351">
    <property type="protein sequence ID" value="AEH50313.1"/>
    <property type="molecule type" value="Genomic_DNA"/>
</dbReference>
<dbReference type="eggNOG" id="COG0350">
    <property type="taxonomic scope" value="Bacteria"/>
</dbReference>
<dbReference type="PANTHER" id="PTHR10815">
    <property type="entry name" value="METHYLATED-DNA--PROTEIN-CYSTEINE METHYLTRANSFERASE"/>
    <property type="match status" value="1"/>
</dbReference>
<name>F7YWS9_9THEM</name>
<keyword evidence="6 9" id="KW-0227">DNA damage</keyword>
<reference evidence="12 13" key="1">
    <citation type="submission" date="2010-11" db="EMBL/GenBank/DDBJ databases">
        <title>The complete genome of Thermotoga thermarum DSM 5069.</title>
        <authorList>
            <consortium name="US DOE Joint Genome Institute (JGI-PGF)"/>
            <person name="Lucas S."/>
            <person name="Copeland A."/>
            <person name="Lapidus A."/>
            <person name="Bruce D."/>
            <person name="Goodwin L."/>
            <person name="Pitluck S."/>
            <person name="Kyrpides N."/>
            <person name="Mavromatis K."/>
            <person name="Ivanova N."/>
            <person name="Zeytun A."/>
            <person name="Brettin T."/>
            <person name="Detter J.C."/>
            <person name="Tapia R."/>
            <person name="Han C."/>
            <person name="Land M."/>
            <person name="Hauser L."/>
            <person name="Markowitz V."/>
            <person name="Cheng J.-F."/>
            <person name="Hugenholtz P."/>
            <person name="Woyke T."/>
            <person name="Wu D."/>
            <person name="Spring S."/>
            <person name="Schroeder M."/>
            <person name="Brambilla E."/>
            <person name="Klenk H.-P."/>
            <person name="Eisen J.A."/>
        </authorList>
    </citation>
    <scope>NUCLEOTIDE SEQUENCE [LARGE SCALE GENOMIC DNA]</scope>
    <source>
        <strain evidence="12 13">DSM 5069</strain>
    </source>
</reference>
<keyword evidence="3 9" id="KW-0963">Cytoplasm</keyword>
<organism evidence="12 13">
    <name type="scientific">Pseudothermotoga thermarum DSM 5069</name>
    <dbReference type="NCBI Taxonomy" id="688269"/>
    <lineage>
        <taxon>Bacteria</taxon>
        <taxon>Thermotogati</taxon>
        <taxon>Thermotogota</taxon>
        <taxon>Thermotogae</taxon>
        <taxon>Thermotogales</taxon>
        <taxon>Thermotogaceae</taxon>
        <taxon>Pseudothermotoga</taxon>
    </lineage>
</organism>
<evidence type="ECO:0000259" key="10">
    <source>
        <dbReference type="Pfam" id="PF01035"/>
    </source>
</evidence>
<dbReference type="InterPro" id="IPR001497">
    <property type="entry name" value="MethylDNA_cys_MeTrfase_AS"/>
</dbReference>
<dbReference type="HAMAP" id="MF_00772">
    <property type="entry name" value="OGT"/>
    <property type="match status" value="1"/>
</dbReference>
<feature type="domain" description="Methylguanine DNA methyltransferase ribonuclease-like" evidence="11">
    <location>
        <begin position="2"/>
        <end position="62"/>
    </location>
</feature>
<dbReference type="PANTHER" id="PTHR10815:SF5">
    <property type="entry name" value="METHYLATED-DNA--PROTEIN-CYSTEINE METHYLTRANSFERASE"/>
    <property type="match status" value="1"/>
</dbReference>
<dbReference type="PATRIC" id="fig|688269.3.peg.217"/>
<comment type="catalytic activity">
    <reaction evidence="1 9">
        <text>a 4-O-methyl-thymidine in DNA + L-cysteinyl-[protein] = a thymidine in DNA + S-methyl-L-cysteinyl-[protein]</text>
        <dbReference type="Rhea" id="RHEA:53428"/>
        <dbReference type="Rhea" id="RHEA-COMP:10131"/>
        <dbReference type="Rhea" id="RHEA-COMP:10132"/>
        <dbReference type="Rhea" id="RHEA-COMP:13555"/>
        <dbReference type="Rhea" id="RHEA-COMP:13556"/>
        <dbReference type="ChEBI" id="CHEBI:29950"/>
        <dbReference type="ChEBI" id="CHEBI:82612"/>
        <dbReference type="ChEBI" id="CHEBI:137386"/>
        <dbReference type="ChEBI" id="CHEBI:137387"/>
        <dbReference type="EC" id="2.1.1.63"/>
    </reaction>
</comment>
<dbReference type="Pfam" id="PF02870">
    <property type="entry name" value="Methyltransf_1N"/>
    <property type="match status" value="1"/>
</dbReference>
<evidence type="ECO:0000313" key="13">
    <source>
        <dbReference type="Proteomes" id="UP000006804"/>
    </source>
</evidence>
<dbReference type="EC" id="2.1.1.63" evidence="9"/>
<dbReference type="RefSeq" id="WP_013931536.1">
    <property type="nucleotide sequence ID" value="NC_015707.1"/>
</dbReference>
<keyword evidence="5 9" id="KW-0808">Transferase</keyword>
<dbReference type="PROSITE" id="PS00374">
    <property type="entry name" value="MGMT"/>
    <property type="match status" value="1"/>
</dbReference>
<evidence type="ECO:0000256" key="4">
    <source>
        <dbReference type="ARBA" id="ARBA00022603"/>
    </source>
</evidence>
<dbReference type="SUPFAM" id="SSF53155">
    <property type="entry name" value="Methylated DNA-protein cysteine methyltransferase domain"/>
    <property type="match status" value="1"/>
</dbReference>
<feature type="domain" description="Methylated-DNA-[protein]-cysteine S-methyltransferase DNA binding" evidence="10">
    <location>
        <begin position="66"/>
        <end position="142"/>
    </location>
</feature>
<evidence type="ECO:0000313" key="12">
    <source>
        <dbReference type="EMBL" id="AEH50313.1"/>
    </source>
</evidence>
<dbReference type="InterPro" id="IPR008332">
    <property type="entry name" value="MethylG_MeTrfase_N"/>
</dbReference>